<dbReference type="GO" id="GO:0004326">
    <property type="term" value="F:tetrahydrofolylpolyglutamate synthase activity"/>
    <property type="evidence" value="ECO:0007669"/>
    <property type="project" value="UniProtKB-EC"/>
</dbReference>
<comment type="cofactor">
    <cofactor evidence="1">
        <name>Mg(2+)</name>
        <dbReference type="ChEBI" id="CHEBI:18420"/>
    </cofactor>
</comment>
<dbReference type="PROSITE" id="PS01012">
    <property type="entry name" value="FOLYLPOLYGLU_SYNT_2"/>
    <property type="match status" value="1"/>
</dbReference>
<evidence type="ECO:0000256" key="10">
    <source>
        <dbReference type="PIRNR" id="PIRNR001563"/>
    </source>
</evidence>
<dbReference type="InterPro" id="IPR036565">
    <property type="entry name" value="Mur-like_cat_sf"/>
</dbReference>
<accession>A0A433X8D6</accession>
<evidence type="ECO:0000256" key="5">
    <source>
        <dbReference type="ARBA" id="ARBA00022723"/>
    </source>
</evidence>
<dbReference type="RefSeq" id="WP_127189094.1">
    <property type="nucleotide sequence ID" value="NZ_RZNJ01000004.1"/>
</dbReference>
<dbReference type="PANTHER" id="PTHR11136">
    <property type="entry name" value="FOLYLPOLYGLUTAMATE SYNTHASE-RELATED"/>
    <property type="match status" value="1"/>
</dbReference>
<dbReference type="FunFam" id="3.40.1190.10:FF:000011">
    <property type="entry name" value="Folylpolyglutamate synthase/dihydrofolate synthase"/>
    <property type="match status" value="1"/>
</dbReference>
<dbReference type="EC" id="6.3.2.17" evidence="3"/>
<dbReference type="GO" id="GO:0046872">
    <property type="term" value="F:metal ion binding"/>
    <property type="evidence" value="ECO:0007669"/>
    <property type="project" value="UniProtKB-KW"/>
</dbReference>
<dbReference type="InterPro" id="IPR036615">
    <property type="entry name" value="Mur_ligase_C_dom_sf"/>
</dbReference>
<dbReference type="OrthoDB" id="9809356at2"/>
<dbReference type="PANTHER" id="PTHR11136:SF0">
    <property type="entry name" value="DIHYDROFOLATE SYNTHETASE-RELATED"/>
    <property type="match status" value="1"/>
</dbReference>
<comment type="caution">
    <text evidence="12">The sequence shown here is derived from an EMBL/GenBank/DDBJ whole genome shotgun (WGS) entry which is preliminary data.</text>
</comment>
<evidence type="ECO:0000256" key="7">
    <source>
        <dbReference type="ARBA" id="ARBA00022840"/>
    </source>
</evidence>
<evidence type="ECO:0000313" key="13">
    <source>
        <dbReference type="Proteomes" id="UP000281547"/>
    </source>
</evidence>
<keyword evidence="6 10" id="KW-0547">Nucleotide-binding</keyword>
<sequence>MSTPDAILERLLALHPKLIDLGLSRIERLLAALGHPERRLPPVIHVAGTNGKGSTIAFLRAALEAAGKSVHVYTSPHLVRFNERIRLAGTLVSDERLAEALAHCERVNDGAPITLFEITTATAFHLFAETPADYLLLEVGLGGRFDATNVIDNPLGTVITPVSIDHVEYLGPDLAGIAREKAGILKRGAPAVIGVQTEVAREAILAEAERLGVVPLLARQDFDAYGQNGRLVYQDEAGLLDLPLPRLAGPHQIDNAGLAIAAIRHFALPVGEGDLAQGLSRVDWPARLMPLRKGALVQGLGTDQELWLDGGHNAAGGAVLVTALAGLHRARPRPLVLIWGTFANKDAAGFLAPFGEMPHRIFTVPIIGERAAWAPDALAELARGVGLAAQPAETLEDALEQARAIPDARIVICGSLHLAGEVLEKNETPPE</sequence>
<dbReference type="GO" id="GO:0008841">
    <property type="term" value="F:dihydrofolate synthase activity"/>
    <property type="evidence" value="ECO:0007669"/>
    <property type="project" value="TreeGrafter"/>
</dbReference>
<evidence type="ECO:0000313" key="12">
    <source>
        <dbReference type="EMBL" id="RUT30313.1"/>
    </source>
</evidence>
<evidence type="ECO:0000256" key="2">
    <source>
        <dbReference type="ARBA" id="ARBA00008276"/>
    </source>
</evidence>
<dbReference type="InterPro" id="IPR013221">
    <property type="entry name" value="Mur_ligase_cen"/>
</dbReference>
<dbReference type="SUPFAM" id="SSF53623">
    <property type="entry name" value="MurD-like peptide ligases, catalytic domain"/>
    <property type="match status" value="1"/>
</dbReference>
<evidence type="ECO:0000256" key="4">
    <source>
        <dbReference type="ARBA" id="ARBA00022598"/>
    </source>
</evidence>
<comment type="similarity">
    <text evidence="2 10">Belongs to the folylpolyglutamate synthase family.</text>
</comment>
<dbReference type="AlphaFoldDB" id="A0A433X8D6"/>
<evidence type="ECO:0000256" key="3">
    <source>
        <dbReference type="ARBA" id="ARBA00013025"/>
    </source>
</evidence>
<name>A0A433X8D6_9HYPH</name>
<keyword evidence="8" id="KW-0460">Magnesium</keyword>
<dbReference type="GO" id="GO:0005737">
    <property type="term" value="C:cytoplasm"/>
    <property type="evidence" value="ECO:0007669"/>
    <property type="project" value="TreeGrafter"/>
</dbReference>
<dbReference type="GO" id="GO:0005524">
    <property type="term" value="F:ATP binding"/>
    <property type="evidence" value="ECO:0007669"/>
    <property type="project" value="UniProtKB-KW"/>
</dbReference>
<gene>
    <name evidence="12" type="ORF">EMQ25_13465</name>
</gene>
<keyword evidence="5" id="KW-0479">Metal-binding</keyword>
<dbReference type="Gene3D" id="3.40.1190.10">
    <property type="entry name" value="Mur-like, catalytic domain"/>
    <property type="match status" value="1"/>
</dbReference>
<dbReference type="InterPro" id="IPR001645">
    <property type="entry name" value="Folylpolyglutamate_synth"/>
</dbReference>
<keyword evidence="13" id="KW-1185">Reference proteome</keyword>
<evidence type="ECO:0000259" key="11">
    <source>
        <dbReference type="Pfam" id="PF08245"/>
    </source>
</evidence>
<reference evidence="12 13" key="1">
    <citation type="journal article" date="2016" name="Int. J. Syst. Evol. Microbiol.">
        <title>Arsenicitalea aurantiaca gen. nov., sp. nov., a new member of the family Hyphomicrobiaceae, isolated from high-arsenic sediment.</title>
        <authorList>
            <person name="Mu Y."/>
            <person name="Zhou L."/>
            <person name="Zeng X.C."/>
            <person name="Liu L."/>
            <person name="Pan Y."/>
            <person name="Chen X."/>
            <person name="Wang J."/>
            <person name="Li S."/>
            <person name="Li W.J."/>
            <person name="Wang Y."/>
        </authorList>
    </citation>
    <scope>NUCLEOTIDE SEQUENCE [LARGE SCALE GENOMIC DNA]</scope>
    <source>
        <strain evidence="12 13">42-50</strain>
    </source>
</reference>
<dbReference type="Proteomes" id="UP000281547">
    <property type="component" value="Unassembled WGS sequence"/>
</dbReference>
<dbReference type="UniPathway" id="UPA00077">
    <property type="reaction ID" value="UER00157"/>
</dbReference>
<dbReference type="PIRSF" id="PIRSF001563">
    <property type="entry name" value="Folylpolyglu_synth"/>
    <property type="match status" value="1"/>
</dbReference>
<keyword evidence="7 10" id="KW-0067">ATP-binding</keyword>
<dbReference type="GO" id="GO:0046654">
    <property type="term" value="P:tetrahydrofolate biosynthetic process"/>
    <property type="evidence" value="ECO:0007669"/>
    <property type="project" value="UniProtKB-UniPathway"/>
</dbReference>
<evidence type="ECO:0000256" key="6">
    <source>
        <dbReference type="ARBA" id="ARBA00022741"/>
    </source>
</evidence>
<keyword evidence="4 10" id="KW-0436">Ligase</keyword>
<comment type="catalytic activity">
    <reaction evidence="9">
        <text>(6S)-5,6,7,8-tetrahydrofolyl-(gamma-L-Glu)(n) + L-glutamate + ATP = (6S)-5,6,7,8-tetrahydrofolyl-(gamma-L-Glu)(n+1) + ADP + phosphate + H(+)</text>
        <dbReference type="Rhea" id="RHEA:10580"/>
        <dbReference type="Rhea" id="RHEA-COMP:14738"/>
        <dbReference type="Rhea" id="RHEA-COMP:14740"/>
        <dbReference type="ChEBI" id="CHEBI:15378"/>
        <dbReference type="ChEBI" id="CHEBI:29985"/>
        <dbReference type="ChEBI" id="CHEBI:30616"/>
        <dbReference type="ChEBI" id="CHEBI:43474"/>
        <dbReference type="ChEBI" id="CHEBI:141005"/>
        <dbReference type="ChEBI" id="CHEBI:456216"/>
        <dbReference type="EC" id="6.3.2.17"/>
    </reaction>
</comment>
<proteinExistence type="inferred from homology"/>
<dbReference type="Gene3D" id="3.90.190.20">
    <property type="entry name" value="Mur ligase, C-terminal domain"/>
    <property type="match status" value="1"/>
</dbReference>
<evidence type="ECO:0000256" key="1">
    <source>
        <dbReference type="ARBA" id="ARBA00001946"/>
    </source>
</evidence>
<dbReference type="EMBL" id="RZNJ01000004">
    <property type="protein sequence ID" value="RUT30313.1"/>
    <property type="molecule type" value="Genomic_DNA"/>
</dbReference>
<dbReference type="NCBIfam" id="TIGR01499">
    <property type="entry name" value="folC"/>
    <property type="match status" value="1"/>
</dbReference>
<dbReference type="Pfam" id="PF08245">
    <property type="entry name" value="Mur_ligase_M"/>
    <property type="match status" value="1"/>
</dbReference>
<evidence type="ECO:0000256" key="9">
    <source>
        <dbReference type="ARBA" id="ARBA00047493"/>
    </source>
</evidence>
<dbReference type="InterPro" id="IPR018109">
    <property type="entry name" value="Folylpolyglutamate_synth_CS"/>
</dbReference>
<evidence type="ECO:0000256" key="8">
    <source>
        <dbReference type="ARBA" id="ARBA00022842"/>
    </source>
</evidence>
<dbReference type="SUPFAM" id="SSF53244">
    <property type="entry name" value="MurD-like peptide ligases, peptide-binding domain"/>
    <property type="match status" value="1"/>
</dbReference>
<feature type="domain" description="Mur ligase central" evidence="11">
    <location>
        <begin position="46"/>
        <end position="262"/>
    </location>
</feature>
<protein>
    <recommendedName>
        <fullName evidence="3">tetrahydrofolate synthase</fullName>
        <ecNumber evidence="3">6.3.2.17</ecNumber>
    </recommendedName>
</protein>
<organism evidence="12 13">
    <name type="scientific">Arsenicitalea aurantiaca</name>
    <dbReference type="NCBI Taxonomy" id="1783274"/>
    <lineage>
        <taxon>Bacteria</taxon>
        <taxon>Pseudomonadati</taxon>
        <taxon>Pseudomonadota</taxon>
        <taxon>Alphaproteobacteria</taxon>
        <taxon>Hyphomicrobiales</taxon>
        <taxon>Devosiaceae</taxon>
        <taxon>Arsenicitalea</taxon>
    </lineage>
</organism>